<feature type="transmembrane region" description="Helical" evidence="7">
    <location>
        <begin position="84"/>
        <end position="102"/>
    </location>
</feature>
<evidence type="ECO:0000256" key="4">
    <source>
        <dbReference type="ARBA" id="ARBA00022692"/>
    </source>
</evidence>
<keyword evidence="4 7" id="KW-0812">Transmembrane</keyword>
<dbReference type="GO" id="GO:0042907">
    <property type="term" value="F:xanthine transmembrane transporter activity"/>
    <property type="evidence" value="ECO:0007669"/>
    <property type="project" value="TreeGrafter"/>
</dbReference>
<feature type="transmembrane region" description="Helical" evidence="7">
    <location>
        <begin position="114"/>
        <end position="136"/>
    </location>
</feature>
<dbReference type="AlphaFoldDB" id="A0A830HQ69"/>
<evidence type="ECO:0000256" key="6">
    <source>
        <dbReference type="ARBA" id="ARBA00023136"/>
    </source>
</evidence>
<evidence type="ECO:0000256" key="1">
    <source>
        <dbReference type="ARBA" id="ARBA00004141"/>
    </source>
</evidence>
<feature type="transmembrane region" description="Helical" evidence="7">
    <location>
        <begin position="39"/>
        <end position="64"/>
    </location>
</feature>
<keyword evidence="3" id="KW-0813">Transport</keyword>
<dbReference type="Pfam" id="PF00860">
    <property type="entry name" value="Xan_ur_permease"/>
    <property type="match status" value="2"/>
</dbReference>
<keyword evidence="6 7" id="KW-0472">Membrane</keyword>
<dbReference type="EMBL" id="BNJQ01000024">
    <property type="protein sequence ID" value="GHP09294.1"/>
    <property type="molecule type" value="Genomic_DNA"/>
</dbReference>
<feature type="transmembrane region" description="Helical" evidence="7">
    <location>
        <begin position="323"/>
        <end position="342"/>
    </location>
</feature>
<evidence type="ECO:0000256" key="2">
    <source>
        <dbReference type="ARBA" id="ARBA00008821"/>
    </source>
</evidence>
<feature type="transmembrane region" description="Helical" evidence="7">
    <location>
        <begin position="519"/>
        <end position="541"/>
    </location>
</feature>
<reference evidence="8" key="1">
    <citation type="submission" date="2020-10" db="EMBL/GenBank/DDBJ databases">
        <title>Unveiling of a novel bifunctional photoreceptor, Dualchrome1, isolated from a cosmopolitan green alga.</title>
        <authorList>
            <person name="Suzuki S."/>
            <person name="Kawachi M."/>
        </authorList>
    </citation>
    <scope>NUCLEOTIDE SEQUENCE</scope>
    <source>
        <strain evidence="8">NIES 2893</strain>
    </source>
</reference>
<comment type="similarity">
    <text evidence="2">Belongs to the nucleobase:cation symporter-2 (NCS2) (TC 2.A.40) family.</text>
</comment>
<feature type="transmembrane region" description="Helical" evidence="7">
    <location>
        <begin position="409"/>
        <end position="431"/>
    </location>
</feature>
<dbReference type="InterPro" id="IPR006042">
    <property type="entry name" value="Xan_ur_permease"/>
</dbReference>
<sequence>MSAKDMLVGNMDFASLCMPTVPWSTAERKMTFYPAHKKMPIVTAAIMGLQHAFAMLGGLITPPYVVMRFAVGGFPFKNVDQQQYAIACALIVSGLCTIMNCIQIPLPMGYKLGTGVLSVVGTSFTFLPIFEAAIQLMKADGESGSDAYGRMLGTIMVCSFLEIFLSFIPPAQLKKAFPPIVSGVTVMLIGAALTGTGMKYWGGGAVCADMAWKTHGQLIGKGVSPVPSPGCTAGEVTLNFGSPQWVGLGFSVLCMLLLVELFGSPFMKNCNVVIALLFGYMIAGVSQYCDGEGYNYKCLDYVTEDKIKSADDATFMWVETFDIGFYGPAVFPVLIAFIVTTVETIGDIRATYDASGLELDTDEYSSSIQGGLLSDGVCSFFSAIATSMPNTTFSQNNGVITMTKCASRYAGVACGCWLIFMGVIAKISGIISSIPDAVIGGMTTFLFCNVFVSGLSVIANGVDLTSRRNRFILAVSLGIGLGVAMVPYIFADFRASSYTAEFWPCTDCSDGDKGLRNGIIIFLSTPYCIGCALSMLLHFILPQDPIIVTEEEEEEGPSKGEDTA</sequence>
<feature type="transmembrane region" description="Helical" evidence="7">
    <location>
        <begin position="471"/>
        <end position="490"/>
    </location>
</feature>
<dbReference type="PANTHER" id="PTHR42810:SF2">
    <property type="entry name" value="PURINE PERMEASE C1399.01C-RELATED"/>
    <property type="match status" value="1"/>
</dbReference>
<evidence type="ECO:0000256" key="3">
    <source>
        <dbReference type="ARBA" id="ARBA00022448"/>
    </source>
</evidence>
<dbReference type="OrthoDB" id="1641903at2759"/>
<accession>A0A830HQ69</accession>
<feature type="transmembrane region" description="Helical" evidence="7">
    <location>
        <begin position="270"/>
        <end position="288"/>
    </location>
</feature>
<feature type="transmembrane region" description="Helical" evidence="7">
    <location>
        <begin position="148"/>
        <end position="168"/>
    </location>
</feature>
<feature type="transmembrane region" description="Helical" evidence="7">
    <location>
        <begin position="437"/>
        <end position="459"/>
    </location>
</feature>
<comment type="caution">
    <text evidence="8">The sequence shown here is derived from an EMBL/GenBank/DDBJ whole genome shotgun (WGS) entry which is preliminary data.</text>
</comment>
<dbReference type="Proteomes" id="UP000660262">
    <property type="component" value="Unassembled WGS sequence"/>
</dbReference>
<dbReference type="GO" id="GO:0005886">
    <property type="term" value="C:plasma membrane"/>
    <property type="evidence" value="ECO:0007669"/>
    <property type="project" value="TreeGrafter"/>
</dbReference>
<comment type="subcellular location">
    <subcellularLocation>
        <location evidence="1">Membrane</location>
        <topology evidence="1">Multi-pass membrane protein</topology>
    </subcellularLocation>
</comment>
<protein>
    <submittedName>
        <fullName evidence="8">Uncharacterized protein</fullName>
    </submittedName>
</protein>
<proteinExistence type="inferred from homology"/>
<dbReference type="PANTHER" id="PTHR42810">
    <property type="entry name" value="PURINE PERMEASE C1399.01C-RELATED"/>
    <property type="match status" value="1"/>
</dbReference>
<evidence type="ECO:0000256" key="5">
    <source>
        <dbReference type="ARBA" id="ARBA00022989"/>
    </source>
</evidence>
<evidence type="ECO:0000256" key="7">
    <source>
        <dbReference type="SAM" id="Phobius"/>
    </source>
</evidence>
<organism evidence="8 9">
    <name type="scientific">Pycnococcus provasolii</name>
    <dbReference type="NCBI Taxonomy" id="41880"/>
    <lineage>
        <taxon>Eukaryota</taxon>
        <taxon>Viridiplantae</taxon>
        <taxon>Chlorophyta</taxon>
        <taxon>Pseudoscourfieldiophyceae</taxon>
        <taxon>Pseudoscourfieldiales</taxon>
        <taxon>Pycnococcaceae</taxon>
        <taxon>Pycnococcus</taxon>
    </lineage>
</organism>
<dbReference type="NCBIfam" id="TIGR00801">
    <property type="entry name" value="ncs2"/>
    <property type="match status" value="1"/>
</dbReference>
<name>A0A830HQ69_9CHLO</name>
<feature type="transmembrane region" description="Helical" evidence="7">
    <location>
        <begin position="245"/>
        <end position="263"/>
    </location>
</feature>
<evidence type="ECO:0000313" key="8">
    <source>
        <dbReference type="EMBL" id="GHP09294.1"/>
    </source>
</evidence>
<evidence type="ECO:0000313" key="9">
    <source>
        <dbReference type="Proteomes" id="UP000660262"/>
    </source>
</evidence>
<keyword evidence="5 7" id="KW-1133">Transmembrane helix</keyword>
<feature type="transmembrane region" description="Helical" evidence="7">
    <location>
        <begin position="180"/>
        <end position="201"/>
    </location>
</feature>
<keyword evidence="9" id="KW-1185">Reference proteome</keyword>
<gene>
    <name evidence="8" type="ORF">PPROV_000803100</name>
</gene>
<dbReference type="InterPro" id="IPR006043">
    <property type="entry name" value="NCS2"/>
</dbReference>